<dbReference type="InterPro" id="IPR043128">
    <property type="entry name" value="Rev_trsase/Diguanyl_cyclase"/>
</dbReference>
<organism evidence="2 3">
    <name type="scientific">Bacillus salipaludis</name>
    <dbReference type="NCBI Taxonomy" id="2547811"/>
    <lineage>
        <taxon>Bacteria</taxon>
        <taxon>Bacillati</taxon>
        <taxon>Bacillota</taxon>
        <taxon>Bacilli</taxon>
        <taxon>Bacillales</taxon>
        <taxon>Bacillaceae</taxon>
        <taxon>Bacillus</taxon>
    </lineage>
</organism>
<dbReference type="InterPro" id="IPR029016">
    <property type="entry name" value="GAF-like_dom_sf"/>
</dbReference>
<dbReference type="InterPro" id="IPR029787">
    <property type="entry name" value="Nucleotide_cyclase"/>
</dbReference>
<dbReference type="Gene3D" id="3.30.450.40">
    <property type="match status" value="2"/>
</dbReference>
<dbReference type="InterPro" id="IPR000160">
    <property type="entry name" value="GGDEF_dom"/>
</dbReference>
<dbReference type="PANTHER" id="PTHR45138:SF9">
    <property type="entry name" value="DIGUANYLATE CYCLASE DGCM-RELATED"/>
    <property type="match status" value="1"/>
</dbReference>
<dbReference type="SUPFAM" id="SSF55781">
    <property type="entry name" value="GAF domain-like"/>
    <property type="match status" value="2"/>
</dbReference>
<name>A0A4R5VSC5_9BACI</name>
<evidence type="ECO:0000313" key="2">
    <source>
        <dbReference type="EMBL" id="TDK61450.1"/>
    </source>
</evidence>
<dbReference type="PANTHER" id="PTHR45138">
    <property type="entry name" value="REGULATORY COMPONENTS OF SENSORY TRANSDUCTION SYSTEM"/>
    <property type="match status" value="1"/>
</dbReference>
<dbReference type="AlphaFoldDB" id="A0A4R5VSC5"/>
<sequence length="502" mass="57753">MDFHYNKVRVYIFGIRSRKLGELIMDVFGDHVTIQNDENRYKRLFHITEKFHSLMDKESLLREIIVSLEQLYPSFSCYLLLSQDYHNQNELPIIDLEYDSENIIAMEAYVSGNTKMENSLEERRSILYAPLKGKQGVYGVLQIIAPNILVFPKDEIEFITLLANAAGGALENTKLYQQSRQVISDLQLINETTHRLNSKLRLKDMISYMTNQIKHSFQAEEAGYFLLTDNLINSKLLPGSTPFFYTKQAYPYIEYIKNKILLEKEALFFGDINIPSINGIKCFRSIMAVPMVQRGKFKGFSIVMNQEPYFFSFEAFKLLQSLIHHSALALSNSMLREELERMIITDHLTKLHSRNYLDEKIQLSMKEDEQGTFILIDIDNFKNINDTYGHQVGDEVLVQVANIIRGNIRDHDVGARWGGEEMAIYLPKVSLETGVAIAERLVKAVAECSVPSITVSCGVSYWHMDMLDSYNYLFKRADESLYTAKGTGKNKVINQNDRIKAS</sequence>
<reference evidence="2 3" key="1">
    <citation type="submission" date="2019-03" db="EMBL/GenBank/DDBJ databases">
        <title>Bacillus niacini sp. nov. a Nicotinate-Metabolizing Mesophile Isolated from Soil.</title>
        <authorList>
            <person name="Zhang G."/>
        </authorList>
    </citation>
    <scope>NUCLEOTIDE SEQUENCE [LARGE SCALE GENOMIC DNA]</scope>
    <source>
        <strain evidence="2 3">WN066</strain>
    </source>
</reference>
<feature type="domain" description="GGDEF" evidence="1">
    <location>
        <begin position="369"/>
        <end position="497"/>
    </location>
</feature>
<dbReference type="Gene3D" id="3.30.70.270">
    <property type="match status" value="1"/>
</dbReference>
<dbReference type="GO" id="GO:0043709">
    <property type="term" value="P:cell adhesion involved in single-species biofilm formation"/>
    <property type="evidence" value="ECO:0007669"/>
    <property type="project" value="TreeGrafter"/>
</dbReference>
<dbReference type="FunFam" id="3.30.70.270:FF:000001">
    <property type="entry name" value="Diguanylate cyclase domain protein"/>
    <property type="match status" value="1"/>
</dbReference>
<dbReference type="GO" id="GO:0052621">
    <property type="term" value="F:diguanylate cyclase activity"/>
    <property type="evidence" value="ECO:0007669"/>
    <property type="project" value="TreeGrafter"/>
</dbReference>
<dbReference type="InterPro" id="IPR050469">
    <property type="entry name" value="Diguanylate_Cyclase"/>
</dbReference>
<comment type="caution">
    <text evidence="2">The sequence shown here is derived from an EMBL/GenBank/DDBJ whole genome shotgun (WGS) entry which is preliminary data.</text>
</comment>
<dbReference type="Proteomes" id="UP000295132">
    <property type="component" value="Unassembled WGS sequence"/>
</dbReference>
<dbReference type="GO" id="GO:1902201">
    <property type="term" value="P:negative regulation of bacterial-type flagellum-dependent cell motility"/>
    <property type="evidence" value="ECO:0007669"/>
    <property type="project" value="TreeGrafter"/>
</dbReference>
<protein>
    <submittedName>
        <fullName evidence="2">Diguanylate cyclase</fullName>
    </submittedName>
</protein>
<evidence type="ECO:0000259" key="1">
    <source>
        <dbReference type="PROSITE" id="PS50887"/>
    </source>
</evidence>
<dbReference type="PROSITE" id="PS50887">
    <property type="entry name" value="GGDEF"/>
    <property type="match status" value="1"/>
</dbReference>
<dbReference type="GO" id="GO:0005886">
    <property type="term" value="C:plasma membrane"/>
    <property type="evidence" value="ECO:0007669"/>
    <property type="project" value="TreeGrafter"/>
</dbReference>
<accession>A0A4R5VSC5</accession>
<dbReference type="Pfam" id="PF00990">
    <property type="entry name" value="GGDEF"/>
    <property type="match status" value="1"/>
</dbReference>
<dbReference type="CDD" id="cd01949">
    <property type="entry name" value="GGDEF"/>
    <property type="match status" value="1"/>
</dbReference>
<proteinExistence type="predicted"/>
<gene>
    <name evidence="2" type="ORF">E2K98_11155</name>
</gene>
<dbReference type="SMART" id="SM00267">
    <property type="entry name" value="GGDEF"/>
    <property type="match status" value="1"/>
</dbReference>
<dbReference type="EMBL" id="SMYO01000005">
    <property type="protein sequence ID" value="TDK61450.1"/>
    <property type="molecule type" value="Genomic_DNA"/>
</dbReference>
<dbReference type="NCBIfam" id="TIGR00254">
    <property type="entry name" value="GGDEF"/>
    <property type="match status" value="1"/>
</dbReference>
<dbReference type="SUPFAM" id="SSF55073">
    <property type="entry name" value="Nucleotide cyclase"/>
    <property type="match status" value="1"/>
</dbReference>
<evidence type="ECO:0000313" key="3">
    <source>
        <dbReference type="Proteomes" id="UP000295132"/>
    </source>
</evidence>